<feature type="domain" description="Transketolase N-terminal" evidence="4">
    <location>
        <begin position="10"/>
        <end position="284"/>
    </location>
</feature>
<evidence type="ECO:0000256" key="1">
    <source>
        <dbReference type="ARBA" id="ARBA00001964"/>
    </source>
</evidence>
<dbReference type="eggNOG" id="COG3959">
    <property type="taxonomic scope" value="Bacteria"/>
</dbReference>
<evidence type="ECO:0000256" key="3">
    <source>
        <dbReference type="ARBA" id="ARBA00023052"/>
    </source>
</evidence>
<dbReference type="PANTHER" id="PTHR47514">
    <property type="entry name" value="TRANSKETOLASE N-TERMINAL SECTION-RELATED"/>
    <property type="match status" value="1"/>
</dbReference>
<dbReference type="EMBL" id="CP002630">
    <property type="protein sequence ID" value="AEB11689.1"/>
    <property type="molecule type" value="Genomic_DNA"/>
</dbReference>
<keyword evidence="3" id="KW-0786">Thiamine pyrophosphate</keyword>
<dbReference type="Proteomes" id="UP000007030">
    <property type="component" value="Chromosome"/>
</dbReference>
<evidence type="ECO:0000313" key="6">
    <source>
        <dbReference type="Proteomes" id="UP000007030"/>
    </source>
</evidence>
<sequence>MKAYADLEALARKGRYLVLKTVHHSGAGHIGGPLSAMEMLIALYFNVLNIRPEDPLWEDRDRFILSKGHSAIGLYVVMALRGYFPLEELATFDKGNSRLQGHPDMTRLPGLDASTGSLGQGLSFGVGIALGAKLKGKTFHTFVMLGDGEIQEGMVWEAVNTARKYRLGNLTALLDWNGLQQYGWRGQGRGDRRDPWDDADPRQIFQAFGWRVREIDGHAFDQIIAACTEARAAAAEGVPTVIVAHTIKGKGLSFTEGKHAWHSKVPTREELEQARKELGIEGEEALA</sequence>
<evidence type="ECO:0000313" key="5">
    <source>
        <dbReference type="EMBL" id="AEB11689.1"/>
    </source>
</evidence>
<gene>
    <name evidence="5" type="ordered locus">Marky_0945</name>
</gene>
<dbReference type="AlphaFoldDB" id="F2NQG2"/>
<comment type="similarity">
    <text evidence="2">Belongs to the transketolase family.</text>
</comment>
<dbReference type="Pfam" id="PF00456">
    <property type="entry name" value="Transketolase_N"/>
    <property type="match status" value="1"/>
</dbReference>
<protein>
    <submittedName>
        <fullName evidence="5">Transketolase</fullName>
        <ecNumber evidence="5">2.2.1.1</ecNumber>
    </submittedName>
</protein>
<dbReference type="Gene3D" id="3.40.50.970">
    <property type="match status" value="1"/>
</dbReference>
<dbReference type="InterPro" id="IPR029061">
    <property type="entry name" value="THDP-binding"/>
</dbReference>
<comment type="cofactor">
    <cofactor evidence="1">
        <name>thiamine diphosphate</name>
        <dbReference type="ChEBI" id="CHEBI:58937"/>
    </cofactor>
</comment>
<keyword evidence="6" id="KW-1185">Reference proteome</keyword>
<evidence type="ECO:0000259" key="4">
    <source>
        <dbReference type="Pfam" id="PF00456"/>
    </source>
</evidence>
<organism evidence="5 6">
    <name type="scientific">Marinithermus hydrothermalis (strain DSM 14884 / JCM 11576 / T1)</name>
    <dbReference type="NCBI Taxonomy" id="869210"/>
    <lineage>
        <taxon>Bacteria</taxon>
        <taxon>Thermotogati</taxon>
        <taxon>Deinococcota</taxon>
        <taxon>Deinococci</taxon>
        <taxon>Thermales</taxon>
        <taxon>Thermaceae</taxon>
        <taxon>Marinithermus</taxon>
    </lineage>
</organism>
<reference evidence="5 6" key="1">
    <citation type="journal article" date="2012" name="Stand. Genomic Sci.">
        <title>Complete genome sequence of the aerobic, heterotroph Marinithermus hydrothermalis type strain (T1(T)) from a deep-sea hydrothermal vent chimney.</title>
        <authorList>
            <person name="Copeland A."/>
            <person name="Gu W."/>
            <person name="Yasawong M."/>
            <person name="Lapidus A."/>
            <person name="Lucas S."/>
            <person name="Deshpande S."/>
            <person name="Pagani I."/>
            <person name="Tapia R."/>
            <person name="Cheng J.F."/>
            <person name="Goodwin L.A."/>
            <person name="Pitluck S."/>
            <person name="Liolios K."/>
            <person name="Ivanova N."/>
            <person name="Mavromatis K."/>
            <person name="Mikhailova N."/>
            <person name="Pati A."/>
            <person name="Chen A."/>
            <person name="Palaniappan K."/>
            <person name="Land M."/>
            <person name="Pan C."/>
            <person name="Brambilla E.M."/>
            <person name="Rohde M."/>
            <person name="Tindall B.J."/>
            <person name="Sikorski J."/>
            <person name="Goker M."/>
            <person name="Detter J.C."/>
            <person name="Bristow J."/>
            <person name="Eisen J.A."/>
            <person name="Markowitz V."/>
            <person name="Hugenholtz P."/>
            <person name="Kyrpides N.C."/>
            <person name="Klenk H.P."/>
            <person name="Woyke T."/>
        </authorList>
    </citation>
    <scope>NUCLEOTIDE SEQUENCE [LARGE SCALE GENOMIC DNA]</scope>
    <source>
        <strain evidence="6">DSM 14884 / JCM 11576 / T1</strain>
    </source>
</reference>
<evidence type="ECO:0000256" key="2">
    <source>
        <dbReference type="ARBA" id="ARBA00007131"/>
    </source>
</evidence>
<dbReference type="PANTHER" id="PTHR47514:SF1">
    <property type="entry name" value="TRANSKETOLASE N-TERMINAL SECTION-RELATED"/>
    <property type="match status" value="1"/>
</dbReference>
<dbReference type="SUPFAM" id="SSF52518">
    <property type="entry name" value="Thiamin diphosphate-binding fold (THDP-binding)"/>
    <property type="match status" value="1"/>
</dbReference>
<dbReference type="HOGENOM" id="CLU_009227_4_1_0"/>
<dbReference type="EC" id="2.2.1.1" evidence="5"/>
<dbReference type="STRING" id="869210.Marky_0945"/>
<keyword evidence="5" id="KW-0808">Transferase</keyword>
<name>F2NQG2_MARHT</name>
<accession>F2NQG2</accession>
<dbReference type="OrthoDB" id="8732661at2"/>
<dbReference type="CDD" id="cd02012">
    <property type="entry name" value="TPP_TK"/>
    <property type="match status" value="1"/>
</dbReference>
<dbReference type="KEGG" id="mhd:Marky_0945"/>
<proteinExistence type="inferred from homology"/>
<dbReference type="RefSeq" id="WP_013703737.1">
    <property type="nucleotide sequence ID" value="NC_015387.1"/>
</dbReference>
<dbReference type="GO" id="GO:0004802">
    <property type="term" value="F:transketolase activity"/>
    <property type="evidence" value="ECO:0007669"/>
    <property type="project" value="UniProtKB-EC"/>
</dbReference>
<dbReference type="InterPro" id="IPR005474">
    <property type="entry name" value="Transketolase_N"/>
</dbReference>